<feature type="repeat" description="ANK" evidence="3">
    <location>
        <begin position="180"/>
        <end position="208"/>
    </location>
</feature>
<keyword evidence="5" id="KW-1185">Reference proteome</keyword>
<keyword evidence="2 3" id="KW-0040">ANK repeat</keyword>
<dbReference type="GO" id="GO:0000976">
    <property type="term" value="F:transcription cis-regulatory region binding"/>
    <property type="evidence" value="ECO:0007669"/>
    <property type="project" value="TreeGrafter"/>
</dbReference>
<dbReference type="PROSITE" id="PS50088">
    <property type="entry name" value="ANK_REPEAT"/>
    <property type="match status" value="1"/>
</dbReference>
<dbReference type="AlphaFoldDB" id="A0A6H5J218"/>
<dbReference type="OrthoDB" id="496981at2759"/>
<dbReference type="Gene3D" id="1.25.40.20">
    <property type="entry name" value="Ankyrin repeat-containing domain"/>
    <property type="match status" value="1"/>
</dbReference>
<dbReference type="PROSITE" id="PS50297">
    <property type="entry name" value="ANK_REP_REGION"/>
    <property type="match status" value="1"/>
</dbReference>
<proteinExistence type="predicted"/>
<dbReference type="InterPro" id="IPR036770">
    <property type="entry name" value="Ankyrin_rpt-contain_sf"/>
</dbReference>
<keyword evidence="1" id="KW-0677">Repeat</keyword>
<sequence>MSSNVKSLKKWKMIIKKIDWEIQEERRELLDKLCSLVEDWEGQYPNLRDFFRPEEIDWLLIEAVKSAVETDPDCEIVAFLKFVVKTGYEDEPKVNKHGKPELRRTTALHFATIRYTQDIVEQLFSIYNRFDVNFISQWGRTHFHVACEYGLDRVVAKFLQLDQDPNCISQKSKASLVNPPLHLALEKERMETTKLLLRNGANPNLANSEGFTPLHIICQAGVLAIRVSSFFNMTWTFFKINDKMQQIVLIDAQDKLGRTPLQWAVANLLAHEVDVLFDRGAELSSFVFPTDSHFELTFFEYEHPRKYFIEFTRACRALEVVKRLEKRGYELNRSDALTIMKLFTKFKFFDNSEVLEKSWYDEETFASLAKKKDVGPNLSLNDLTRSRPKEVDKLFTHTDYLDFGIMHYELFTTHKISPAYTQLRIFNYKPYKTWLYDITVGRFCRRWALEPLLELTRYQLPILCCEKIIEKLRSEDVLKVCLAAEIVANEDNQNI</sequence>
<dbReference type="SUPFAM" id="SSF48403">
    <property type="entry name" value="Ankyrin repeat"/>
    <property type="match status" value="1"/>
</dbReference>
<dbReference type="EMBL" id="CADCXV010001338">
    <property type="protein sequence ID" value="CAB0043635.1"/>
    <property type="molecule type" value="Genomic_DNA"/>
</dbReference>
<evidence type="ECO:0000313" key="4">
    <source>
        <dbReference type="EMBL" id="CAB0043635.1"/>
    </source>
</evidence>
<dbReference type="InterPro" id="IPR002110">
    <property type="entry name" value="Ankyrin_rpt"/>
</dbReference>
<evidence type="ECO:0000256" key="2">
    <source>
        <dbReference type="ARBA" id="ARBA00023043"/>
    </source>
</evidence>
<dbReference type="PANTHER" id="PTHR24193">
    <property type="entry name" value="ANKYRIN REPEAT PROTEIN"/>
    <property type="match status" value="1"/>
</dbReference>
<dbReference type="GO" id="GO:0045944">
    <property type="term" value="P:positive regulation of transcription by RNA polymerase II"/>
    <property type="evidence" value="ECO:0007669"/>
    <property type="project" value="TreeGrafter"/>
</dbReference>
<evidence type="ECO:0000313" key="5">
    <source>
        <dbReference type="Proteomes" id="UP000479190"/>
    </source>
</evidence>
<organism evidence="4 5">
    <name type="scientific">Trichogramma brassicae</name>
    <dbReference type="NCBI Taxonomy" id="86971"/>
    <lineage>
        <taxon>Eukaryota</taxon>
        <taxon>Metazoa</taxon>
        <taxon>Ecdysozoa</taxon>
        <taxon>Arthropoda</taxon>
        <taxon>Hexapoda</taxon>
        <taxon>Insecta</taxon>
        <taxon>Pterygota</taxon>
        <taxon>Neoptera</taxon>
        <taxon>Endopterygota</taxon>
        <taxon>Hymenoptera</taxon>
        <taxon>Apocrita</taxon>
        <taxon>Proctotrupomorpha</taxon>
        <taxon>Chalcidoidea</taxon>
        <taxon>Trichogrammatidae</taxon>
        <taxon>Trichogramma</taxon>
    </lineage>
</organism>
<evidence type="ECO:0000256" key="3">
    <source>
        <dbReference type="PROSITE-ProRule" id="PRU00023"/>
    </source>
</evidence>
<dbReference type="Pfam" id="PF12796">
    <property type="entry name" value="Ank_2"/>
    <property type="match status" value="1"/>
</dbReference>
<evidence type="ECO:0000256" key="1">
    <source>
        <dbReference type="ARBA" id="ARBA00022737"/>
    </source>
</evidence>
<reference evidence="4 5" key="1">
    <citation type="submission" date="2020-02" db="EMBL/GenBank/DDBJ databases">
        <authorList>
            <person name="Ferguson B K."/>
        </authorList>
    </citation>
    <scope>NUCLEOTIDE SEQUENCE [LARGE SCALE GENOMIC DNA]</scope>
</reference>
<dbReference type="GO" id="GO:0005634">
    <property type="term" value="C:nucleus"/>
    <property type="evidence" value="ECO:0007669"/>
    <property type="project" value="TreeGrafter"/>
</dbReference>
<name>A0A6H5J218_9HYME</name>
<accession>A0A6H5J218</accession>
<dbReference type="PANTHER" id="PTHR24193:SF121">
    <property type="entry name" value="ADA2A-CONTAINING COMPLEX COMPONENT 3, ISOFORM D"/>
    <property type="match status" value="1"/>
</dbReference>
<dbReference type="SMART" id="SM00248">
    <property type="entry name" value="ANK"/>
    <property type="match status" value="4"/>
</dbReference>
<gene>
    <name evidence="4" type="ORF">TBRA_LOCUS15223</name>
</gene>
<protein>
    <submittedName>
        <fullName evidence="4">Uncharacterized protein</fullName>
    </submittedName>
</protein>
<dbReference type="Proteomes" id="UP000479190">
    <property type="component" value="Unassembled WGS sequence"/>
</dbReference>
<dbReference type="InterPro" id="IPR050663">
    <property type="entry name" value="Ankyrin-SOCS_Box"/>
</dbReference>